<dbReference type="Pfam" id="PF19269">
    <property type="entry name" value="Anticodon_2"/>
    <property type="match status" value="1"/>
</dbReference>
<feature type="short sequence motif" description="'HIGH' region" evidence="8">
    <location>
        <begin position="9"/>
        <end position="19"/>
    </location>
</feature>
<dbReference type="InterPro" id="IPR004527">
    <property type="entry name" value="Glu-tRNA-ligase_bac/mito"/>
</dbReference>
<proteinExistence type="inferred from homology"/>
<keyword evidence="12" id="KW-1185">Reference proteome</keyword>
<comment type="caution">
    <text evidence="11">The sequence shown here is derived from an EMBL/GenBank/DDBJ whole genome shotgun (WGS) entry which is preliminary data.</text>
</comment>
<comment type="similarity">
    <text evidence="1 8">Belongs to the class-I aminoacyl-tRNA synthetase family. Glutamate--tRNA ligase type 1 subfamily.</text>
</comment>
<evidence type="ECO:0000259" key="10">
    <source>
        <dbReference type="Pfam" id="PF19269"/>
    </source>
</evidence>
<dbReference type="InterPro" id="IPR008925">
    <property type="entry name" value="aa_tRNA-synth_I_cd-bd_sf"/>
</dbReference>
<keyword evidence="6 8" id="KW-0648">Protein biosynthesis</keyword>
<dbReference type="RefSeq" id="WP_209736578.1">
    <property type="nucleotide sequence ID" value="NZ_CP072611.1"/>
</dbReference>
<comment type="subunit">
    <text evidence="8">Monomer.</text>
</comment>
<dbReference type="NCBIfam" id="TIGR00464">
    <property type="entry name" value="gltX_bact"/>
    <property type="match status" value="1"/>
</dbReference>
<dbReference type="EC" id="6.1.1.17" evidence="8"/>
<dbReference type="GO" id="GO:0004818">
    <property type="term" value="F:glutamate-tRNA ligase activity"/>
    <property type="evidence" value="ECO:0007669"/>
    <property type="project" value="UniProtKB-EC"/>
</dbReference>
<feature type="domain" description="Aminoacyl-tRNA synthetase class I anticodon-binding" evidence="10">
    <location>
        <begin position="379"/>
        <end position="455"/>
    </location>
</feature>
<dbReference type="InterPro" id="IPR049940">
    <property type="entry name" value="GluQ/Sye"/>
</dbReference>
<dbReference type="PANTHER" id="PTHR43311">
    <property type="entry name" value="GLUTAMATE--TRNA LIGASE"/>
    <property type="match status" value="1"/>
</dbReference>
<accession>A0ABW5CQH7</accession>
<dbReference type="PANTHER" id="PTHR43311:SF2">
    <property type="entry name" value="GLUTAMATE--TRNA LIGASE, MITOCHONDRIAL-RELATED"/>
    <property type="match status" value="1"/>
</dbReference>
<dbReference type="InterPro" id="IPR001412">
    <property type="entry name" value="aa-tRNA-synth_I_CS"/>
</dbReference>
<dbReference type="InterPro" id="IPR045462">
    <property type="entry name" value="aa-tRNA-synth_I_cd-bd"/>
</dbReference>
<evidence type="ECO:0000256" key="8">
    <source>
        <dbReference type="HAMAP-Rule" id="MF_00022"/>
    </source>
</evidence>
<comment type="caution">
    <text evidence="8">Lacks conserved residue(s) required for the propagation of feature annotation.</text>
</comment>
<dbReference type="Gene3D" id="1.10.10.350">
    <property type="match status" value="1"/>
</dbReference>
<dbReference type="EMBL" id="JBHUIJ010000019">
    <property type="protein sequence ID" value="MFD2238566.1"/>
    <property type="molecule type" value="Genomic_DNA"/>
</dbReference>
<keyword evidence="3 8" id="KW-0436">Ligase</keyword>
<comment type="subcellular location">
    <subcellularLocation>
        <location evidence="8">Cytoplasm</location>
    </subcellularLocation>
</comment>
<comment type="catalytic activity">
    <reaction evidence="8">
        <text>tRNA(Glu) + L-glutamate + ATP = L-glutamyl-tRNA(Glu) + AMP + diphosphate</text>
        <dbReference type="Rhea" id="RHEA:23540"/>
        <dbReference type="Rhea" id="RHEA-COMP:9663"/>
        <dbReference type="Rhea" id="RHEA-COMP:9680"/>
        <dbReference type="ChEBI" id="CHEBI:29985"/>
        <dbReference type="ChEBI" id="CHEBI:30616"/>
        <dbReference type="ChEBI" id="CHEBI:33019"/>
        <dbReference type="ChEBI" id="CHEBI:78442"/>
        <dbReference type="ChEBI" id="CHEBI:78520"/>
        <dbReference type="ChEBI" id="CHEBI:456215"/>
        <dbReference type="EC" id="6.1.1.17"/>
    </reaction>
</comment>
<dbReference type="HAMAP" id="MF_00022">
    <property type="entry name" value="Glu_tRNA_synth_type1"/>
    <property type="match status" value="1"/>
</dbReference>
<evidence type="ECO:0000256" key="2">
    <source>
        <dbReference type="ARBA" id="ARBA00022490"/>
    </source>
</evidence>
<feature type="binding site" evidence="8">
    <location>
        <position position="253"/>
    </location>
    <ligand>
        <name>ATP</name>
        <dbReference type="ChEBI" id="CHEBI:30616"/>
    </ligand>
</feature>
<dbReference type="InterPro" id="IPR020751">
    <property type="entry name" value="aa-tRNA-synth_I_codon-bd_sub2"/>
</dbReference>
<feature type="domain" description="Glutamyl/glutaminyl-tRNA synthetase class Ib catalytic" evidence="9">
    <location>
        <begin position="6"/>
        <end position="315"/>
    </location>
</feature>
<dbReference type="Pfam" id="PF00749">
    <property type="entry name" value="tRNA-synt_1c"/>
    <property type="match status" value="1"/>
</dbReference>
<evidence type="ECO:0000256" key="3">
    <source>
        <dbReference type="ARBA" id="ARBA00022598"/>
    </source>
</evidence>
<gene>
    <name evidence="8 11" type="primary">gltX</name>
    <name evidence="11" type="ORF">ACFSKQ_14010</name>
</gene>
<dbReference type="InterPro" id="IPR020058">
    <property type="entry name" value="Glu/Gln-tRNA-synth_Ib_cat-dom"/>
</dbReference>
<dbReference type="SUPFAM" id="SSF48163">
    <property type="entry name" value="An anticodon-binding domain of class I aminoacyl-tRNA synthetases"/>
    <property type="match status" value="1"/>
</dbReference>
<name>A0ABW5CQH7_9HYPH</name>
<organism evidence="11 12">
    <name type="scientific">Aureimonas populi</name>
    <dbReference type="NCBI Taxonomy" id="1701758"/>
    <lineage>
        <taxon>Bacteria</taxon>
        <taxon>Pseudomonadati</taxon>
        <taxon>Pseudomonadota</taxon>
        <taxon>Alphaproteobacteria</taxon>
        <taxon>Hyphomicrobiales</taxon>
        <taxon>Aurantimonadaceae</taxon>
        <taxon>Aureimonas</taxon>
    </lineage>
</organism>
<evidence type="ECO:0000259" key="9">
    <source>
        <dbReference type="Pfam" id="PF00749"/>
    </source>
</evidence>
<dbReference type="SUPFAM" id="SSF52374">
    <property type="entry name" value="Nucleotidylyl transferase"/>
    <property type="match status" value="1"/>
</dbReference>
<evidence type="ECO:0000256" key="7">
    <source>
        <dbReference type="ARBA" id="ARBA00023146"/>
    </source>
</evidence>
<dbReference type="PROSITE" id="PS00178">
    <property type="entry name" value="AA_TRNA_LIGASE_I"/>
    <property type="match status" value="1"/>
</dbReference>
<feature type="short sequence motif" description="'KMSKS' region" evidence="8">
    <location>
        <begin position="250"/>
        <end position="254"/>
    </location>
</feature>
<comment type="function">
    <text evidence="8">Catalyzes the attachment of glutamate to tRNA(Glu) in a two-step reaction: glutamate is first activated by ATP to form Glu-AMP and then transferred to the acceptor end of tRNA(Glu).</text>
</comment>
<keyword evidence="2 8" id="KW-0963">Cytoplasm</keyword>
<keyword evidence="5 8" id="KW-0067">ATP-binding</keyword>
<keyword evidence="7 8" id="KW-0030">Aminoacyl-tRNA synthetase</keyword>
<dbReference type="Gene3D" id="3.40.50.620">
    <property type="entry name" value="HUPs"/>
    <property type="match status" value="1"/>
</dbReference>
<evidence type="ECO:0000256" key="4">
    <source>
        <dbReference type="ARBA" id="ARBA00022741"/>
    </source>
</evidence>
<dbReference type="PRINTS" id="PR00987">
    <property type="entry name" value="TRNASYNTHGLU"/>
</dbReference>
<evidence type="ECO:0000256" key="6">
    <source>
        <dbReference type="ARBA" id="ARBA00022917"/>
    </source>
</evidence>
<dbReference type="InterPro" id="IPR014729">
    <property type="entry name" value="Rossmann-like_a/b/a_fold"/>
</dbReference>
<evidence type="ECO:0000313" key="11">
    <source>
        <dbReference type="EMBL" id="MFD2238566.1"/>
    </source>
</evidence>
<dbReference type="InterPro" id="IPR000924">
    <property type="entry name" value="Glu/Gln-tRNA-synth"/>
</dbReference>
<keyword evidence="4 8" id="KW-0547">Nucleotide-binding</keyword>
<dbReference type="Proteomes" id="UP001597371">
    <property type="component" value="Unassembled WGS sequence"/>
</dbReference>
<evidence type="ECO:0000256" key="1">
    <source>
        <dbReference type="ARBA" id="ARBA00007894"/>
    </source>
</evidence>
<evidence type="ECO:0000313" key="12">
    <source>
        <dbReference type="Proteomes" id="UP001597371"/>
    </source>
</evidence>
<sequence length="456" mass="50667">MTPLLRFAPSPTGYLHIGNLRPALFNWLFAARHGGRFVLRFDDTDTERSREEYVRAIVEDLAWIGIHPHETARQSERIALYERAARVLREKGLLYACYETPDELDRRRKRAAARGLPPIYGRDALRLTQGERAELEAAGRRPYWRFLLPNFDSDPFQTRRSEVVWDDMIRGRQTVDLASLSDPVLVREDGSFLYTLPSLVDDGEMGVTHVIRGEDHVTNTGVQISIAEALGYARPIFGHHNLLTTIDGEGLSKRSGALSLRTLREEGAEPMAVASLAVLTGAAGAVEAVPDLAALAERVDFSAISASSARFDPAELWRLNAELVHALPYEAVEGQLRAMGAPESRARAFWDAVRGNCGRVADAALWKAVVFDEPQPAARAPQDEDFLRTAAGYLPDEPWDRATWKLWTDALKEASGRKGKALFLPLRRALTGLEHGPELADLLPLIGRGEVLRRLG</sequence>
<reference evidence="12" key="1">
    <citation type="journal article" date="2019" name="Int. J. Syst. Evol. Microbiol.">
        <title>The Global Catalogue of Microorganisms (GCM) 10K type strain sequencing project: providing services to taxonomists for standard genome sequencing and annotation.</title>
        <authorList>
            <consortium name="The Broad Institute Genomics Platform"/>
            <consortium name="The Broad Institute Genome Sequencing Center for Infectious Disease"/>
            <person name="Wu L."/>
            <person name="Ma J."/>
        </authorList>
    </citation>
    <scope>NUCLEOTIDE SEQUENCE [LARGE SCALE GENOMIC DNA]</scope>
    <source>
        <strain evidence="12">ZS-35-S2</strain>
    </source>
</reference>
<evidence type="ECO:0000256" key="5">
    <source>
        <dbReference type="ARBA" id="ARBA00022840"/>
    </source>
</evidence>
<protein>
    <recommendedName>
        <fullName evidence="8">Glutamate--tRNA ligase</fullName>
        <ecNumber evidence="8">6.1.1.17</ecNumber>
    </recommendedName>
    <alternativeName>
        <fullName evidence="8">Glutamyl-tRNA synthetase</fullName>
        <shortName evidence="8">GluRS</shortName>
    </alternativeName>
</protein>